<comment type="similarity">
    <text evidence="1">Belongs to the protein kinase superfamily. NEK Ser/Thr protein kinase family. NIMA subfamily.</text>
</comment>
<evidence type="ECO:0000256" key="12">
    <source>
        <dbReference type="SAM" id="MobiDB-lite"/>
    </source>
</evidence>
<feature type="binding site" evidence="10">
    <location>
        <position position="77"/>
    </location>
    <ligand>
        <name>ATP</name>
        <dbReference type="ChEBI" id="CHEBI:30616"/>
    </ligand>
</feature>
<name>A0AAV5WBL4_9BILA</name>
<accession>A0AAV5WBL4</accession>
<dbReference type="GO" id="GO:0005524">
    <property type="term" value="F:ATP binding"/>
    <property type="evidence" value="ECO:0007669"/>
    <property type="project" value="UniProtKB-UniRule"/>
</dbReference>
<evidence type="ECO:0000313" key="14">
    <source>
        <dbReference type="EMBL" id="GMT29404.1"/>
    </source>
</evidence>
<dbReference type="PANTHER" id="PTHR44899">
    <property type="entry name" value="CAMK FAMILY PROTEIN KINASE"/>
    <property type="match status" value="1"/>
</dbReference>
<evidence type="ECO:0000256" key="4">
    <source>
        <dbReference type="ARBA" id="ARBA00022679"/>
    </source>
</evidence>
<dbReference type="GO" id="GO:0004674">
    <property type="term" value="F:protein serine/threonine kinase activity"/>
    <property type="evidence" value="ECO:0007669"/>
    <property type="project" value="UniProtKB-KW"/>
</dbReference>
<feature type="region of interest" description="Disordered" evidence="12">
    <location>
        <begin position="328"/>
        <end position="348"/>
    </location>
</feature>
<evidence type="ECO:0000256" key="7">
    <source>
        <dbReference type="ARBA" id="ARBA00022840"/>
    </source>
</evidence>
<dbReference type="Pfam" id="PF00069">
    <property type="entry name" value="Pkinase"/>
    <property type="match status" value="1"/>
</dbReference>
<evidence type="ECO:0000256" key="3">
    <source>
        <dbReference type="ARBA" id="ARBA00022527"/>
    </source>
</evidence>
<gene>
    <name evidence="14" type="ORF">PFISCL1PPCAC_20701</name>
</gene>
<dbReference type="SUPFAM" id="SSF56112">
    <property type="entry name" value="Protein kinase-like (PK-like)"/>
    <property type="match status" value="1"/>
</dbReference>
<dbReference type="PANTHER" id="PTHR44899:SF3">
    <property type="entry name" value="SERINE_THREONINE-PROTEIN KINASE NEK1"/>
    <property type="match status" value="1"/>
</dbReference>
<dbReference type="InterPro" id="IPR008271">
    <property type="entry name" value="Ser/Thr_kinase_AS"/>
</dbReference>
<dbReference type="EMBL" id="BTSY01000005">
    <property type="protein sequence ID" value="GMT29404.1"/>
    <property type="molecule type" value="Genomic_DNA"/>
</dbReference>
<evidence type="ECO:0000256" key="1">
    <source>
        <dbReference type="ARBA" id="ARBA00010886"/>
    </source>
</evidence>
<comment type="catalytic activity">
    <reaction evidence="8">
        <text>L-threonyl-[protein] + ATP = O-phospho-L-threonyl-[protein] + ADP + H(+)</text>
        <dbReference type="Rhea" id="RHEA:46608"/>
        <dbReference type="Rhea" id="RHEA-COMP:11060"/>
        <dbReference type="Rhea" id="RHEA-COMP:11605"/>
        <dbReference type="ChEBI" id="CHEBI:15378"/>
        <dbReference type="ChEBI" id="CHEBI:30013"/>
        <dbReference type="ChEBI" id="CHEBI:30616"/>
        <dbReference type="ChEBI" id="CHEBI:61977"/>
        <dbReference type="ChEBI" id="CHEBI:456216"/>
        <dbReference type="EC" id="2.7.11.1"/>
    </reaction>
</comment>
<dbReference type="SMART" id="SM00220">
    <property type="entry name" value="S_TKc"/>
    <property type="match status" value="1"/>
</dbReference>
<dbReference type="PROSITE" id="PS00107">
    <property type="entry name" value="PROTEIN_KINASE_ATP"/>
    <property type="match status" value="1"/>
</dbReference>
<evidence type="ECO:0000256" key="9">
    <source>
        <dbReference type="ARBA" id="ARBA00048679"/>
    </source>
</evidence>
<dbReference type="AlphaFoldDB" id="A0AAV5WBL4"/>
<dbReference type="CDD" id="cd08215">
    <property type="entry name" value="STKc_Nek"/>
    <property type="match status" value="1"/>
</dbReference>
<sequence length="384" mass="43070">YCSLNPRWVGRQLAAAKSSSHRWKRVESRTIRSRQMSEDRKMEDNFEKIRVVGRGAFGVCWLCKKRGDETGEKVIIKMIPLHGLSQKEENEIKGEADLLRKMQHPMIIGYYDYFTCEGSIAIVMQYAEGGTLENLIRDQRGLHLSEANVLKYFTQILLGLEYMHSLSIVHRDLKTQNILLNRKRTLIKLSDFGVSKQLNTRSVASTLIGTPNYLSPEMVEGRTYNQKSDIWALGCVLYELFMLRRAFDGENLPAIVMKITKQQYAPLGNHVSKESRDLVSKILSGNENTRPTVKDILTCPLILSYTLTVVLDTGRIMGNAADKRRAPFDRAGLRSRTGSDSISGSASSTMATGLRMQNIMASQSTRSTSFSTASTVAAATVRKG</sequence>
<comment type="catalytic activity">
    <reaction evidence="9">
        <text>L-seryl-[protein] + ATP = O-phospho-L-seryl-[protein] + ADP + H(+)</text>
        <dbReference type="Rhea" id="RHEA:17989"/>
        <dbReference type="Rhea" id="RHEA-COMP:9863"/>
        <dbReference type="Rhea" id="RHEA-COMP:11604"/>
        <dbReference type="ChEBI" id="CHEBI:15378"/>
        <dbReference type="ChEBI" id="CHEBI:29999"/>
        <dbReference type="ChEBI" id="CHEBI:30616"/>
        <dbReference type="ChEBI" id="CHEBI:83421"/>
        <dbReference type="ChEBI" id="CHEBI:456216"/>
        <dbReference type="EC" id="2.7.11.1"/>
    </reaction>
</comment>
<feature type="domain" description="Protein kinase" evidence="13">
    <location>
        <begin position="46"/>
        <end position="302"/>
    </location>
</feature>
<comment type="caution">
    <text evidence="14">The sequence shown here is derived from an EMBL/GenBank/DDBJ whole genome shotgun (WGS) entry which is preliminary data.</text>
</comment>
<dbReference type="Gene3D" id="1.10.510.10">
    <property type="entry name" value="Transferase(Phosphotransferase) domain 1"/>
    <property type="match status" value="1"/>
</dbReference>
<evidence type="ECO:0000259" key="13">
    <source>
        <dbReference type="PROSITE" id="PS50011"/>
    </source>
</evidence>
<dbReference type="PROSITE" id="PS00108">
    <property type="entry name" value="PROTEIN_KINASE_ST"/>
    <property type="match status" value="1"/>
</dbReference>
<evidence type="ECO:0000256" key="2">
    <source>
        <dbReference type="ARBA" id="ARBA00012513"/>
    </source>
</evidence>
<evidence type="ECO:0000256" key="6">
    <source>
        <dbReference type="ARBA" id="ARBA00022777"/>
    </source>
</evidence>
<dbReference type="InterPro" id="IPR051131">
    <property type="entry name" value="NEK_Ser/Thr_kinase_NIMA"/>
</dbReference>
<keyword evidence="5 10" id="KW-0547">Nucleotide-binding</keyword>
<feature type="non-terminal residue" evidence="14">
    <location>
        <position position="1"/>
    </location>
</feature>
<evidence type="ECO:0000256" key="8">
    <source>
        <dbReference type="ARBA" id="ARBA00047899"/>
    </source>
</evidence>
<dbReference type="InterPro" id="IPR000719">
    <property type="entry name" value="Prot_kinase_dom"/>
</dbReference>
<dbReference type="EC" id="2.7.11.1" evidence="2"/>
<dbReference type="InterPro" id="IPR017441">
    <property type="entry name" value="Protein_kinase_ATP_BS"/>
</dbReference>
<reference evidence="14" key="1">
    <citation type="submission" date="2023-10" db="EMBL/GenBank/DDBJ databases">
        <title>Genome assembly of Pristionchus species.</title>
        <authorList>
            <person name="Yoshida K."/>
            <person name="Sommer R.J."/>
        </authorList>
    </citation>
    <scope>NUCLEOTIDE SEQUENCE</scope>
    <source>
        <strain evidence="14">RS5133</strain>
    </source>
</reference>
<feature type="compositionally biased region" description="Low complexity" evidence="12">
    <location>
        <begin position="335"/>
        <end position="348"/>
    </location>
</feature>
<evidence type="ECO:0000313" key="15">
    <source>
        <dbReference type="Proteomes" id="UP001432322"/>
    </source>
</evidence>
<evidence type="ECO:0000256" key="11">
    <source>
        <dbReference type="RuleBase" id="RU000304"/>
    </source>
</evidence>
<dbReference type="Proteomes" id="UP001432322">
    <property type="component" value="Unassembled WGS sequence"/>
</dbReference>
<evidence type="ECO:0000256" key="10">
    <source>
        <dbReference type="PROSITE-ProRule" id="PRU10141"/>
    </source>
</evidence>
<dbReference type="InterPro" id="IPR011009">
    <property type="entry name" value="Kinase-like_dom_sf"/>
</dbReference>
<dbReference type="FunFam" id="1.10.510.10:FF:001795">
    <property type="entry name" value="Serine/threonine-protein kinase Nek1"/>
    <property type="match status" value="1"/>
</dbReference>
<evidence type="ECO:0000256" key="5">
    <source>
        <dbReference type="ARBA" id="ARBA00022741"/>
    </source>
</evidence>
<keyword evidence="7 10" id="KW-0067">ATP-binding</keyword>
<keyword evidence="3 11" id="KW-0723">Serine/threonine-protein kinase</keyword>
<dbReference type="PROSITE" id="PS50011">
    <property type="entry name" value="PROTEIN_KINASE_DOM"/>
    <property type="match status" value="1"/>
</dbReference>
<keyword evidence="4" id="KW-0808">Transferase</keyword>
<proteinExistence type="inferred from homology"/>
<organism evidence="14 15">
    <name type="scientific">Pristionchus fissidentatus</name>
    <dbReference type="NCBI Taxonomy" id="1538716"/>
    <lineage>
        <taxon>Eukaryota</taxon>
        <taxon>Metazoa</taxon>
        <taxon>Ecdysozoa</taxon>
        <taxon>Nematoda</taxon>
        <taxon>Chromadorea</taxon>
        <taxon>Rhabditida</taxon>
        <taxon>Rhabditina</taxon>
        <taxon>Diplogasteromorpha</taxon>
        <taxon>Diplogasteroidea</taxon>
        <taxon>Neodiplogasteridae</taxon>
        <taxon>Pristionchus</taxon>
    </lineage>
</organism>
<keyword evidence="15" id="KW-1185">Reference proteome</keyword>
<keyword evidence="6" id="KW-0418">Kinase</keyword>
<protein>
    <recommendedName>
        <fullName evidence="2">non-specific serine/threonine protein kinase</fullName>
        <ecNumber evidence="2">2.7.11.1</ecNumber>
    </recommendedName>
</protein>